<dbReference type="EMBL" id="CM044707">
    <property type="protein sequence ID" value="KAI5654045.1"/>
    <property type="molecule type" value="Genomic_DNA"/>
</dbReference>
<dbReference type="Proteomes" id="UP001060085">
    <property type="component" value="Linkage Group LG07"/>
</dbReference>
<reference evidence="2" key="1">
    <citation type="journal article" date="2023" name="Nat. Plants">
        <title>Single-cell RNA sequencing provides a high-resolution roadmap for understanding the multicellular compartmentation of specialized metabolism.</title>
        <authorList>
            <person name="Sun S."/>
            <person name="Shen X."/>
            <person name="Li Y."/>
            <person name="Li Y."/>
            <person name="Wang S."/>
            <person name="Li R."/>
            <person name="Zhang H."/>
            <person name="Shen G."/>
            <person name="Guo B."/>
            <person name="Wei J."/>
            <person name="Xu J."/>
            <person name="St-Pierre B."/>
            <person name="Chen S."/>
            <person name="Sun C."/>
        </authorList>
    </citation>
    <scope>NUCLEOTIDE SEQUENCE [LARGE SCALE GENOMIC DNA]</scope>
</reference>
<evidence type="ECO:0000313" key="2">
    <source>
        <dbReference type="Proteomes" id="UP001060085"/>
    </source>
</evidence>
<protein>
    <submittedName>
        <fullName evidence="1">Uncharacterized protein</fullName>
    </submittedName>
</protein>
<sequence length="160" mass="18196">MTRNRHENIESFQGSVTKSRARKIDLEEEFEAIEAIPTVYPTNAGRVLPTVPMEAIGRQEMAYSKLARARSNCYKDGGCGGNAYGGSHHRDRHSTHRSQMGISNFSSCAKAFDHIPYEDCCVNSPYDVHKRYHGSHEYRDQNCGDHCVKFKKQAWKSLKL</sequence>
<accession>A0ACC0A0J9</accession>
<gene>
    <name evidence="1" type="ORF">M9H77_31232</name>
</gene>
<proteinExistence type="predicted"/>
<organism evidence="1 2">
    <name type="scientific">Catharanthus roseus</name>
    <name type="common">Madagascar periwinkle</name>
    <name type="synonym">Vinca rosea</name>
    <dbReference type="NCBI Taxonomy" id="4058"/>
    <lineage>
        <taxon>Eukaryota</taxon>
        <taxon>Viridiplantae</taxon>
        <taxon>Streptophyta</taxon>
        <taxon>Embryophyta</taxon>
        <taxon>Tracheophyta</taxon>
        <taxon>Spermatophyta</taxon>
        <taxon>Magnoliopsida</taxon>
        <taxon>eudicotyledons</taxon>
        <taxon>Gunneridae</taxon>
        <taxon>Pentapetalae</taxon>
        <taxon>asterids</taxon>
        <taxon>lamiids</taxon>
        <taxon>Gentianales</taxon>
        <taxon>Apocynaceae</taxon>
        <taxon>Rauvolfioideae</taxon>
        <taxon>Vinceae</taxon>
        <taxon>Catharanthinae</taxon>
        <taxon>Catharanthus</taxon>
    </lineage>
</organism>
<keyword evidence="2" id="KW-1185">Reference proteome</keyword>
<evidence type="ECO:0000313" key="1">
    <source>
        <dbReference type="EMBL" id="KAI5654045.1"/>
    </source>
</evidence>
<name>A0ACC0A0J9_CATRO</name>
<comment type="caution">
    <text evidence="1">The sequence shown here is derived from an EMBL/GenBank/DDBJ whole genome shotgun (WGS) entry which is preliminary data.</text>
</comment>